<evidence type="ECO:0000313" key="3">
    <source>
        <dbReference type="Proteomes" id="UP001603857"/>
    </source>
</evidence>
<dbReference type="PROSITE" id="PS50011">
    <property type="entry name" value="PROTEIN_KINASE_DOM"/>
    <property type="match status" value="1"/>
</dbReference>
<comment type="caution">
    <text evidence="2">The sequence shown here is derived from an EMBL/GenBank/DDBJ whole genome shotgun (WGS) entry which is preliminary data.</text>
</comment>
<protein>
    <recommendedName>
        <fullName evidence="1">Protein kinase domain-containing protein</fullName>
    </recommendedName>
</protein>
<dbReference type="InterPro" id="IPR001245">
    <property type="entry name" value="Ser-Thr/Tyr_kinase_cat_dom"/>
</dbReference>
<organism evidence="2 3">
    <name type="scientific">Flemingia macrophylla</name>
    <dbReference type="NCBI Taxonomy" id="520843"/>
    <lineage>
        <taxon>Eukaryota</taxon>
        <taxon>Viridiplantae</taxon>
        <taxon>Streptophyta</taxon>
        <taxon>Embryophyta</taxon>
        <taxon>Tracheophyta</taxon>
        <taxon>Spermatophyta</taxon>
        <taxon>Magnoliopsida</taxon>
        <taxon>eudicotyledons</taxon>
        <taxon>Gunneridae</taxon>
        <taxon>Pentapetalae</taxon>
        <taxon>rosids</taxon>
        <taxon>fabids</taxon>
        <taxon>Fabales</taxon>
        <taxon>Fabaceae</taxon>
        <taxon>Papilionoideae</taxon>
        <taxon>50 kb inversion clade</taxon>
        <taxon>NPAAA clade</taxon>
        <taxon>indigoferoid/millettioid clade</taxon>
        <taxon>Phaseoleae</taxon>
        <taxon>Flemingia</taxon>
    </lineage>
</organism>
<dbReference type="SUPFAM" id="SSF56112">
    <property type="entry name" value="Protein kinase-like (PK-like)"/>
    <property type="match status" value="1"/>
</dbReference>
<dbReference type="PANTHER" id="PTHR27003">
    <property type="entry name" value="OS07G0166700 PROTEIN"/>
    <property type="match status" value="1"/>
</dbReference>
<accession>A0ABD1M251</accession>
<gene>
    <name evidence="2" type="ORF">Fmac_017424</name>
</gene>
<evidence type="ECO:0000259" key="1">
    <source>
        <dbReference type="PROSITE" id="PS50011"/>
    </source>
</evidence>
<feature type="domain" description="Protein kinase" evidence="1">
    <location>
        <begin position="45"/>
        <end position="313"/>
    </location>
</feature>
<evidence type="ECO:0000313" key="2">
    <source>
        <dbReference type="EMBL" id="KAL2329843.1"/>
    </source>
</evidence>
<dbReference type="PANTHER" id="PTHR27003:SF303">
    <property type="entry name" value="TYROSINE KINASE FAMILY PROTEIN"/>
    <property type="match status" value="1"/>
</dbReference>
<dbReference type="Gene3D" id="3.30.200.20">
    <property type="entry name" value="Phosphorylase Kinase, domain 1"/>
    <property type="match status" value="1"/>
</dbReference>
<dbReference type="Proteomes" id="UP001603857">
    <property type="component" value="Unassembled WGS sequence"/>
</dbReference>
<keyword evidence="3" id="KW-1185">Reference proteome</keyword>
<dbReference type="Gene3D" id="1.10.510.10">
    <property type="entry name" value="Transferase(Phosphotransferase) domain 1"/>
    <property type="match status" value="1"/>
</dbReference>
<dbReference type="EMBL" id="JBGMDY010000006">
    <property type="protein sequence ID" value="KAL2329843.1"/>
    <property type="molecule type" value="Genomic_DNA"/>
</dbReference>
<dbReference type="InterPro" id="IPR045272">
    <property type="entry name" value="ANXUR1/2-like"/>
</dbReference>
<dbReference type="FunFam" id="3.30.200.20:FF:000742">
    <property type="entry name" value="Receptor-like protein kinase ANXUR2"/>
    <property type="match status" value="1"/>
</dbReference>
<dbReference type="AlphaFoldDB" id="A0ABD1M251"/>
<name>A0ABD1M251_9FABA</name>
<proteinExistence type="predicted"/>
<dbReference type="Pfam" id="PF07714">
    <property type="entry name" value="PK_Tyr_Ser-Thr"/>
    <property type="match status" value="1"/>
</dbReference>
<dbReference type="InterPro" id="IPR011009">
    <property type="entry name" value="Kinase-like_dom_sf"/>
</dbReference>
<dbReference type="InterPro" id="IPR000719">
    <property type="entry name" value="Prot_kinase_dom"/>
</dbReference>
<dbReference type="FunFam" id="1.10.510.10:FF:000920">
    <property type="entry name" value="Receptor-like protein kinase ANXUR2"/>
    <property type="match status" value="1"/>
</dbReference>
<reference evidence="2 3" key="1">
    <citation type="submission" date="2024-08" db="EMBL/GenBank/DDBJ databases">
        <title>Insights into the chromosomal genome structure of Flemingia macrophylla.</title>
        <authorList>
            <person name="Ding Y."/>
            <person name="Zhao Y."/>
            <person name="Bi W."/>
            <person name="Wu M."/>
            <person name="Zhao G."/>
            <person name="Gong Y."/>
            <person name="Li W."/>
            <person name="Zhang P."/>
        </authorList>
    </citation>
    <scope>NUCLEOTIDE SEQUENCE [LARGE SCALE GENOMIC DNA]</scope>
    <source>
        <strain evidence="2">DYQJB</strain>
        <tissue evidence="2">Leaf</tissue>
    </source>
</reference>
<sequence>MMFFKYMGFCCSKNTSSSQQQYPVVIKELCHQFSLADIRKSTNNFNESQIIGSDDLCIVYKGFFHYNGVSQCRVVKRMNGNTEEKLKQFKNEIEMLCQLCHPNLITLLGFCYHKDEKLIVYEYMANGSLHDRLYNSDVKKVLLTWKQRLKICIGAARGLHYLHTGAKRTIFHRDITPYKILLDRNMVAKLADFRLSLKGPHYASKPKPKTISKDGFMGTYGYVAPEISENNALTEKCDVYSFGVVLLEVVCKDKLKTDEKRQKQPVEENIDLNLKGKIAPKCWEVYVDITERCLKFDPNERPAMGEVEVQLELALSLQEEADIRNTSDDYILSSLTILN</sequence>